<sequence>MLESLKRMKALSLPKGYPEDIDLIRLINYRTFLGCILNDVRCSIMSLMAKGYTSALDIATALGFSRTAIYRHLHSLRKNGLVTYRNGRFYIAARFFLVYDVELDSEEGIKLKIYADKGGFADEDVGFVLVKGESCRCDVCSIAERCLKAVKNLARKLEIKVRSEIPLEAFAEIAREVAYRDVLGIIKSGYLIVKSPFDEEEYEEKE</sequence>
<dbReference type="InterPro" id="IPR036388">
    <property type="entry name" value="WH-like_DNA-bd_sf"/>
</dbReference>
<dbReference type="Gene3D" id="1.10.10.10">
    <property type="entry name" value="Winged helix-like DNA-binding domain superfamily/Winged helix DNA-binding domain"/>
    <property type="match status" value="1"/>
</dbReference>
<feature type="domain" description="HTH arsR-type" evidence="1">
    <location>
        <begin position="31"/>
        <end position="104"/>
    </location>
</feature>
<protein>
    <submittedName>
        <fullName evidence="2">ArsR family transcriptional regulator</fullName>
    </submittedName>
</protein>
<dbReference type="InterPro" id="IPR036390">
    <property type="entry name" value="WH_DNA-bd_sf"/>
</dbReference>
<evidence type="ECO:0000313" key="2">
    <source>
        <dbReference type="EMBL" id="HGM07373.1"/>
    </source>
</evidence>
<evidence type="ECO:0000259" key="1">
    <source>
        <dbReference type="SMART" id="SM00418"/>
    </source>
</evidence>
<gene>
    <name evidence="2" type="ORF">ENU31_03065</name>
</gene>
<comment type="caution">
    <text evidence="2">The sequence shown here is derived from an EMBL/GenBank/DDBJ whole genome shotgun (WGS) entry which is preliminary data.</text>
</comment>
<proteinExistence type="predicted"/>
<accession>A0A7C4H699</accession>
<reference evidence="2" key="1">
    <citation type="journal article" date="2020" name="mSystems">
        <title>Genome- and Community-Level Interaction Insights into Carbon Utilization and Element Cycling Functions of Hydrothermarchaeota in Hydrothermal Sediment.</title>
        <authorList>
            <person name="Zhou Z."/>
            <person name="Liu Y."/>
            <person name="Xu W."/>
            <person name="Pan J."/>
            <person name="Luo Z.H."/>
            <person name="Li M."/>
        </authorList>
    </citation>
    <scope>NUCLEOTIDE SEQUENCE [LARGE SCALE GENOMIC DNA]</scope>
    <source>
        <strain evidence="2">SpSt-658</strain>
    </source>
</reference>
<dbReference type="InterPro" id="IPR001845">
    <property type="entry name" value="HTH_ArsR_DNA-bd_dom"/>
</dbReference>
<dbReference type="EMBL" id="DTCA01000097">
    <property type="protein sequence ID" value="HGM07373.1"/>
    <property type="molecule type" value="Genomic_DNA"/>
</dbReference>
<name>A0A7C4H699_9CREN</name>
<dbReference type="SMART" id="SM00418">
    <property type="entry name" value="HTH_ARSR"/>
    <property type="match status" value="1"/>
</dbReference>
<dbReference type="CDD" id="cd00090">
    <property type="entry name" value="HTH_ARSR"/>
    <property type="match status" value="1"/>
</dbReference>
<dbReference type="SUPFAM" id="SSF46785">
    <property type="entry name" value="Winged helix' DNA-binding domain"/>
    <property type="match status" value="1"/>
</dbReference>
<dbReference type="InterPro" id="IPR011991">
    <property type="entry name" value="ArsR-like_HTH"/>
</dbReference>
<organism evidence="2">
    <name type="scientific">Ignisphaera aggregans</name>
    <dbReference type="NCBI Taxonomy" id="334771"/>
    <lineage>
        <taxon>Archaea</taxon>
        <taxon>Thermoproteota</taxon>
        <taxon>Thermoprotei</taxon>
        <taxon>Desulfurococcales</taxon>
        <taxon>Desulfurococcaceae</taxon>
        <taxon>Ignisphaera</taxon>
    </lineage>
</organism>
<dbReference type="GO" id="GO:0003700">
    <property type="term" value="F:DNA-binding transcription factor activity"/>
    <property type="evidence" value="ECO:0007669"/>
    <property type="project" value="InterPro"/>
</dbReference>
<dbReference type="Pfam" id="PF01022">
    <property type="entry name" value="HTH_5"/>
    <property type="match status" value="1"/>
</dbReference>
<dbReference type="AlphaFoldDB" id="A0A7C4H699"/>